<comment type="caution">
    <text evidence="17">The sequence shown here is derived from an EMBL/GenBank/DDBJ whole genome shotgun (WGS) entry which is preliminary data.</text>
</comment>
<dbReference type="InterPro" id="IPR002355">
    <property type="entry name" value="Cu_oxidase_Cu_BS"/>
</dbReference>
<evidence type="ECO:0000256" key="7">
    <source>
        <dbReference type="ARBA" id="ARBA00022723"/>
    </source>
</evidence>
<dbReference type="Gene3D" id="2.60.40.420">
    <property type="entry name" value="Cupredoxins - blue copper proteins"/>
    <property type="match status" value="3"/>
</dbReference>
<dbReference type="PANTHER" id="PTHR11709">
    <property type="entry name" value="MULTI-COPPER OXIDASE"/>
    <property type="match status" value="1"/>
</dbReference>
<dbReference type="CDD" id="cd13849">
    <property type="entry name" value="CuRO_1_LCC_plant"/>
    <property type="match status" value="1"/>
</dbReference>
<dbReference type="InterPro" id="IPR008972">
    <property type="entry name" value="Cupredoxin"/>
</dbReference>
<dbReference type="InterPro" id="IPR001117">
    <property type="entry name" value="Cu-oxidase_2nd"/>
</dbReference>
<dbReference type="InterPro" id="IPR017761">
    <property type="entry name" value="Laccase"/>
</dbReference>
<comment type="similarity">
    <text evidence="3 13">Belongs to the multicopper oxidase family.</text>
</comment>
<evidence type="ECO:0000313" key="17">
    <source>
        <dbReference type="EMBL" id="KAF5752549.1"/>
    </source>
</evidence>
<dbReference type="EC" id="1.10.3.2" evidence="4 13"/>
<dbReference type="EMBL" id="JAAARO010000001">
    <property type="protein sequence ID" value="KAF5752549.1"/>
    <property type="molecule type" value="Genomic_DNA"/>
</dbReference>
<keyword evidence="10 13" id="KW-0186">Copper</keyword>
<keyword evidence="8 13" id="KW-0677">Repeat</keyword>
<dbReference type="CDD" id="cd13875">
    <property type="entry name" value="CuRO_2_LCC_plant"/>
    <property type="match status" value="1"/>
</dbReference>
<keyword evidence="18" id="KW-1185">Reference proteome</keyword>
<evidence type="ECO:0000256" key="2">
    <source>
        <dbReference type="ARBA" id="ARBA00004271"/>
    </source>
</evidence>
<dbReference type="GO" id="GO:0005507">
    <property type="term" value="F:copper ion binding"/>
    <property type="evidence" value="ECO:0007669"/>
    <property type="project" value="InterPro"/>
</dbReference>
<dbReference type="Pfam" id="PF00394">
    <property type="entry name" value="Cu-oxidase"/>
    <property type="match status" value="1"/>
</dbReference>
<evidence type="ECO:0000256" key="13">
    <source>
        <dbReference type="RuleBase" id="RU361119"/>
    </source>
</evidence>
<keyword evidence="12 13" id="KW-0439">Lignin degradation</keyword>
<dbReference type="GO" id="GO:0048046">
    <property type="term" value="C:apoplast"/>
    <property type="evidence" value="ECO:0007669"/>
    <property type="project" value="UniProtKB-SubCell"/>
</dbReference>
<feature type="domain" description="Plastocyanin-like" evidence="15">
    <location>
        <begin position="460"/>
        <end position="593"/>
    </location>
</feature>
<name>A0A7J7E1X8_TRIWF</name>
<evidence type="ECO:0000256" key="12">
    <source>
        <dbReference type="ARBA" id="ARBA00023185"/>
    </source>
</evidence>
<evidence type="ECO:0000256" key="10">
    <source>
        <dbReference type="ARBA" id="ARBA00023008"/>
    </source>
</evidence>
<dbReference type="Pfam" id="PF07732">
    <property type="entry name" value="Cu-oxidase_3"/>
    <property type="match status" value="1"/>
</dbReference>
<protein>
    <recommendedName>
        <fullName evidence="4 13">Laccase</fullName>
        <ecNumber evidence="4 13">1.10.3.2</ecNumber>
    </recommendedName>
    <alternativeName>
        <fullName evidence="13">Benzenediol:oxygen oxidoreductase</fullName>
    </alternativeName>
    <alternativeName>
        <fullName evidence="13">Diphenol oxidase</fullName>
    </alternativeName>
    <alternativeName>
        <fullName evidence="13">Urishiol oxidase</fullName>
    </alternativeName>
</protein>
<dbReference type="InParanoid" id="A0A7J7E1X8"/>
<evidence type="ECO:0000256" key="3">
    <source>
        <dbReference type="ARBA" id="ARBA00010609"/>
    </source>
</evidence>
<dbReference type="InterPro" id="IPR011706">
    <property type="entry name" value="Cu-oxidase_C"/>
</dbReference>
<dbReference type="Proteomes" id="UP000593562">
    <property type="component" value="Unassembled WGS sequence"/>
</dbReference>
<evidence type="ECO:0000259" key="15">
    <source>
        <dbReference type="Pfam" id="PF07731"/>
    </source>
</evidence>
<comment type="function">
    <text evidence="13">Lignin degradation and detoxification of lignin-derived products.</text>
</comment>
<comment type="subcellular location">
    <subcellularLocation>
        <location evidence="2 13">Secreted</location>
        <location evidence="2 13">Extracellular space</location>
        <location evidence="2 13">Apoplast</location>
    </subcellularLocation>
</comment>
<evidence type="ECO:0000256" key="11">
    <source>
        <dbReference type="ARBA" id="ARBA00023180"/>
    </source>
</evidence>
<keyword evidence="9 13" id="KW-0560">Oxidoreductase</keyword>
<evidence type="ECO:0000259" key="14">
    <source>
        <dbReference type="Pfam" id="PF00394"/>
    </source>
</evidence>
<dbReference type="FunFam" id="2.60.40.420:FF:000062">
    <property type="entry name" value="Laccase"/>
    <property type="match status" value="1"/>
</dbReference>
<evidence type="ECO:0000256" key="4">
    <source>
        <dbReference type="ARBA" id="ARBA00012297"/>
    </source>
</evidence>
<dbReference type="NCBIfam" id="TIGR03389">
    <property type="entry name" value="laccase"/>
    <property type="match status" value="1"/>
</dbReference>
<evidence type="ECO:0000256" key="5">
    <source>
        <dbReference type="ARBA" id="ARBA00022523"/>
    </source>
</evidence>
<feature type="domain" description="Plastocyanin-like" evidence="14">
    <location>
        <begin position="213"/>
        <end position="361"/>
    </location>
</feature>
<organism evidence="17 18">
    <name type="scientific">Tripterygium wilfordii</name>
    <name type="common">Thunder God vine</name>
    <dbReference type="NCBI Taxonomy" id="458696"/>
    <lineage>
        <taxon>Eukaryota</taxon>
        <taxon>Viridiplantae</taxon>
        <taxon>Streptophyta</taxon>
        <taxon>Embryophyta</taxon>
        <taxon>Tracheophyta</taxon>
        <taxon>Spermatophyta</taxon>
        <taxon>Magnoliopsida</taxon>
        <taxon>eudicotyledons</taxon>
        <taxon>Gunneridae</taxon>
        <taxon>Pentapetalae</taxon>
        <taxon>rosids</taxon>
        <taxon>fabids</taxon>
        <taxon>Celastrales</taxon>
        <taxon>Celastraceae</taxon>
        <taxon>Tripterygium</taxon>
    </lineage>
</organism>
<dbReference type="GO" id="GO:0046274">
    <property type="term" value="P:lignin catabolic process"/>
    <property type="evidence" value="ECO:0007669"/>
    <property type="project" value="UniProtKB-KW"/>
</dbReference>
<dbReference type="InterPro" id="IPR034288">
    <property type="entry name" value="CuRO_1_LCC"/>
</dbReference>
<proteinExistence type="inferred from homology"/>
<evidence type="ECO:0000256" key="6">
    <source>
        <dbReference type="ARBA" id="ARBA00022525"/>
    </source>
</evidence>
<evidence type="ECO:0000256" key="8">
    <source>
        <dbReference type="ARBA" id="ARBA00022737"/>
    </source>
</evidence>
<dbReference type="CDD" id="cd13897">
    <property type="entry name" value="CuRO_3_LCC_plant"/>
    <property type="match status" value="1"/>
</dbReference>
<comment type="catalytic activity">
    <reaction evidence="1 13">
        <text>4 hydroquinone + O2 = 4 benzosemiquinone + 2 H2O</text>
        <dbReference type="Rhea" id="RHEA:11276"/>
        <dbReference type="ChEBI" id="CHEBI:15377"/>
        <dbReference type="ChEBI" id="CHEBI:15379"/>
        <dbReference type="ChEBI" id="CHEBI:17594"/>
        <dbReference type="ChEBI" id="CHEBI:17977"/>
        <dbReference type="EC" id="1.10.3.2"/>
    </reaction>
</comment>
<dbReference type="AlphaFoldDB" id="A0A7J7E1X8"/>
<dbReference type="PROSITE" id="PS00080">
    <property type="entry name" value="MULTICOPPER_OXIDASE2"/>
    <property type="match status" value="1"/>
</dbReference>
<accession>A0A7J7E1X8</accession>
<evidence type="ECO:0000259" key="16">
    <source>
        <dbReference type="Pfam" id="PF07732"/>
    </source>
</evidence>
<dbReference type="SUPFAM" id="SSF49503">
    <property type="entry name" value="Cupredoxins"/>
    <property type="match status" value="3"/>
</dbReference>
<feature type="domain" description="Plastocyanin-like" evidence="16">
    <location>
        <begin position="88"/>
        <end position="200"/>
    </location>
</feature>
<dbReference type="InterPro" id="IPR034289">
    <property type="entry name" value="CuRO_3_LCC"/>
</dbReference>
<evidence type="ECO:0000313" key="18">
    <source>
        <dbReference type="Proteomes" id="UP000593562"/>
    </source>
</evidence>
<keyword evidence="7 13" id="KW-0479">Metal-binding</keyword>
<keyword evidence="6 13" id="KW-0964">Secreted</keyword>
<keyword evidence="5 13" id="KW-0052">Apoplast</keyword>
<gene>
    <name evidence="17" type="ORF">HS088_TW01G00464</name>
</gene>
<dbReference type="InterPro" id="IPR011707">
    <property type="entry name" value="Cu-oxidase-like_N"/>
</dbReference>
<dbReference type="FunFam" id="2.60.40.420:FF:000049">
    <property type="entry name" value="Laccase"/>
    <property type="match status" value="1"/>
</dbReference>
<reference evidence="17 18" key="1">
    <citation type="journal article" date="2020" name="Nat. Commun.">
        <title>Genome of Tripterygium wilfordii and identification of cytochrome P450 involved in triptolide biosynthesis.</title>
        <authorList>
            <person name="Tu L."/>
            <person name="Su P."/>
            <person name="Zhang Z."/>
            <person name="Gao L."/>
            <person name="Wang J."/>
            <person name="Hu T."/>
            <person name="Zhou J."/>
            <person name="Zhang Y."/>
            <person name="Zhao Y."/>
            <person name="Liu Y."/>
            <person name="Song Y."/>
            <person name="Tong Y."/>
            <person name="Lu Y."/>
            <person name="Yang J."/>
            <person name="Xu C."/>
            <person name="Jia M."/>
            <person name="Peters R.J."/>
            <person name="Huang L."/>
            <person name="Gao W."/>
        </authorList>
    </citation>
    <scope>NUCLEOTIDE SEQUENCE [LARGE SCALE GENOMIC DNA]</scope>
    <source>
        <strain evidence="18">cv. XIE 37</strain>
        <tissue evidence="17">Leaf</tissue>
    </source>
</reference>
<dbReference type="InterPro" id="IPR034285">
    <property type="entry name" value="CuRO_2_LCC"/>
</dbReference>
<dbReference type="Pfam" id="PF07731">
    <property type="entry name" value="Cu-oxidase_2"/>
    <property type="match status" value="1"/>
</dbReference>
<dbReference type="PANTHER" id="PTHR11709:SF317">
    <property type="entry name" value="LACCASE"/>
    <property type="match status" value="1"/>
</dbReference>
<dbReference type="InterPro" id="IPR033138">
    <property type="entry name" value="Cu_oxidase_CS"/>
</dbReference>
<sequence length="610" mass="67617">MEGACEHSIIDYLEFLYKSGINRIEDAIEAASKEARDSVYISTKFQTERIGRESEREMGSWMQVMLLAALLLPAFVESKIHHYKFSVVMKNTTKLCQTKPIVTVNGKFPGPTLYAREDDIVIVRVTNHVSYNVTIHWHGVRQLRTGWSDGPAYVTQCPIQPGQDYIYNFTLTGQRGTLLWHAHISWLRATMHGAIVILPKRGVPYPFPKPDKEKIIIFAEWWKADVEAVVNQYTQTGMAPNISDAHTINGHPGPVPNCSSKGYTLHVDSGKTYLLRIINAALNDELFFKIAGHNLTVVEVDASYTKPFQTDTIFIGPGQTTNALLTADKDTGKYLITISPFMDTTVAVNNLTAFAFLRYKGTPAFPPTTLTSTPPINATAITTKFINSLRSLNSEQYPAKVPITIDHSLFFTIAVGVNPCATCANGSRVVADVNNVTFIMPTTALLQAHYYNISGVFTDDFPANPPIPFNYTGNPPSNLATNNGTKLYRVSYNSTVQVVIQGTSLIAPENHPTHLHGFNFFQVGKGVGNFDPTKDPKSFNLVDPVERNTIGVPTGGWTAIRFRADNPGVWFFHCHLEVHTTWGLKMPFLVENGEGPNESILPPPKDLPKC</sequence>
<dbReference type="PROSITE" id="PS00079">
    <property type="entry name" value="MULTICOPPER_OXIDASE1"/>
    <property type="match status" value="1"/>
</dbReference>
<dbReference type="GO" id="GO:0052716">
    <property type="term" value="F:hydroquinone:oxygen oxidoreductase activity"/>
    <property type="evidence" value="ECO:0007669"/>
    <property type="project" value="UniProtKB-EC"/>
</dbReference>
<comment type="cofactor">
    <cofactor evidence="13">
        <name>Cu cation</name>
        <dbReference type="ChEBI" id="CHEBI:23378"/>
    </cofactor>
    <text evidence="13">Binds 4 Cu cations per monomer.</text>
</comment>
<evidence type="ECO:0000256" key="1">
    <source>
        <dbReference type="ARBA" id="ARBA00000349"/>
    </source>
</evidence>
<dbReference type="InterPro" id="IPR045087">
    <property type="entry name" value="Cu-oxidase_fam"/>
</dbReference>
<evidence type="ECO:0000256" key="9">
    <source>
        <dbReference type="ARBA" id="ARBA00023002"/>
    </source>
</evidence>
<keyword evidence="11" id="KW-0325">Glycoprotein</keyword>